<evidence type="ECO:0008006" key="4">
    <source>
        <dbReference type="Google" id="ProtNLM"/>
    </source>
</evidence>
<dbReference type="SUPFAM" id="SSF51126">
    <property type="entry name" value="Pectin lyase-like"/>
    <property type="match status" value="1"/>
</dbReference>
<dbReference type="AlphaFoldDB" id="D1PYM4"/>
<dbReference type="InterPro" id="IPR012334">
    <property type="entry name" value="Pectin_lyas_fold"/>
</dbReference>
<keyword evidence="3" id="KW-1185">Reference proteome</keyword>
<accession>D1PYM4</accession>
<comment type="caution">
    <text evidence="2">The sequence shown here is derived from an EMBL/GenBank/DDBJ whole genome shotgun (WGS) entry which is preliminary data.</text>
</comment>
<dbReference type="Proteomes" id="UP000003160">
    <property type="component" value="Unassembled WGS sequence"/>
</dbReference>
<evidence type="ECO:0000256" key="1">
    <source>
        <dbReference type="SAM" id="SignalP"/>
    </source>
</evidence>
<feature type="signal peptide" evidence="1">
    <location>
        <begin position="1"/>
        <end position="25"/>
    </location>
</feature>
<evidence type="ECO:0000313" key="3">
    <source>
        <dbReference type="Proteomes" id="UP000003160"/>
    </source>
</evidence>
<name>D1PYM4_9BACT</name>
<evidence type="ECO:0000313" key="2">
    <source>
        <dbReference type="EMBL" id="EFA43569.1"/>
    </source>
</evidence>
<reference evidence="2 3" key="1">
    <citation type="submission" date="2009-10" db="EMBL/GenBank/DDBJ databases">
        <authorList>
            <person name="Qin X."/>
            <person name="Bachman B."/>
            <person name="Battles P."/>
            <person name="Bell A."/>
            <person name="Bess C."/>
            <person name="Bickham C."/>
            <person name="Chaboub L."/>
            <person name="Chen D."/>
            <person name="Coyle M."/>
            <person name="Deiros D.R."/>
            <person name="Dinh H."/>
            <person name="Forbes L."/>
            <person name="Fowler G."/>
            <person name="Francisco L."/>
            <person name="Fu Q."/>
            <person name="Gubbala S."/>
            <person name="Hale W."/>
            <person name="Han Y."/>
            <person name="Hemphill L."/>
            <person name="Highlander S.K."/>
            <person name="Hirani K."/>
            <person name="Hogues M."/>
            <person name="Jackson L."/>
            <person name="Jakkamsetti A."/>
            <person name="Javaid M."/>
            <person name="Jiang H."/>
            <person name="Korchina V."/>
            <person name="Kovar C."/>
            <person name="Lara F."/>
            <person name="Lee S."/>
            <person name="Mata R."/>
            <person name="Mathew T."/>
            <person name="Moen C."/>
            <person name="Morales K."/>
            <person name="Munidasa M."/>
            <person name="Nazareth L."/>
            <person name="Ngo R."/>
            <person name="Nguyen L."/>
            <person name="Okwuonu G."/>
            <person name="Ongeri F."/>
            <person name="Patil S."/>
            <person name="Petrosino J."/>
            <person name="Pham C."/>
            <person name="Pham P."/>
            <person name="Pu L.-L."/>
            <person name="Puazo M."/>
            <person name="Raj R."/>
            <person name="Reid J."/>
            <person name="Rouhana J."/>
            <person name="Saada N."/>
            <person name="Shang Y."/>
            <person name="Simmons D."/>
            <person name="Thornton R."/>
            <person name="Warren J."/>
            <person name="Weissenberger G."/>
            <person name="Zhang J."/>
            <person name="Zhang L."/>
            <person name="Zhou C."/>
            <person name="Zhu D."/>
            <person name="Muzny D."/>
            <person name="Worley K."/>
            <person name="Gibbs R."/>
        </authorList>
    </citation>
    <scope>NUCLEOTIDE SEQUENCE [LARGE SCALE GENOMIC DNA]</scope>
    <source>
        <strain evidence="2 3">DSM 17361</strain>
    </source>
</reference>
<dbReference type="Gene3D" id="2.160.20.10">
    <property type="entry name" value="Single-stranded right-handed beta-helix, Pectin lyase-like"/>
    <property type="match status" value="1"/>
</dbReference>
<dbReference type="eggNOG" id="ENOG502Z7PX">
    <property type="taxonomic scope" value="Bacteria"/>
</dbReference>
<dbReference type="EMBL" id="ACKS01000078">
    <property type="protein sequence ID" value="EFA43569.1"/>
    <property type="molecule type" value="Genomic_DNA"/>
</dbReference>
<proteinExistence type="predicted"/>
<gene>
    <name evidence="2" type="ORF">HMPREF0645_2059</name>
</gene>
<feature type="chain" id="PRO_5003026798" description="Right handed beta helix domain-containing protein" evidence="1">
    <location>
        <begin position="26"/>
        <end position="482"/>
    </location>
</feature>
<sequence>MIKAKHLYLKVVTACMFIGAMNSCADDDSFTSSSSNLLSFSADTVKLDTVFSNVPSAMRSLWVYNNSGDGLRCRSVRLERGAESGFRVNVDGTYLGEAQGYSTTDVEVRKQDSIRVFIELTSPSNFMDTPSLNEDQLVFTLESGVEQRVSLQAYSWDATLLRNVRIDRDSTLSTDGRPMVIYGGIRVDSAATLSIAAGTTLYFHHDAGINVYGRLRTLGTASNNVVLRGDRIDRMFDYLPYDFVPGQWQGIRFFNSSTENELKYTDIHSTYNGVVIDSTDVSSRKLTMGNVTIHNCQGYGLQASYAKMVIYNTQITNTLGDCMRVDGGDVEMNNCTLAQFYPFDSKRGVALRFSNKYPLLNLTVANTLVTGYADDQLMGERKDSTTKFNYNFSYSIIRTPRVTTADSVNFNKVIYEDVKDTLNSGDKHFVRIDNDSLRYDFRLDSVSLAIDKANALSACPKDRHGKMRDRLPDIGAYEYVKP</sequence>
<organism evidence="2 3">
    <name type="scientific">Hallella bergensis DSM 17361</name>
    <dbReference type="NCBI Taxonomy" id="585502"/>
    <lineage>
        <taxon>Bacteria</taxon>
        <taxon>Pseudomonadati</taxon>
        <taxon>Bacteroidota</taxon>
        <taxon>Bacteroidia</taxon>
        <taxon>Bacteroidales</taxon>
        <taxon>Prevotellaceae</taxon>
        <taxon>Hallella</taxon>
    </lineage>
</organism>
<dbReference type="HOGENOM" id="CLU_040643_0_0_10"/>
<dbReference type="RefSeq" id="WP_007174162.1">
    <property type="nucleotide sequence ID" value="NZ_GG704781.1"/>
</dbReference>
<keyword evidence="1" id="KW-0732">Signal</keyword>
<protein>
    <recommendedName>
        <fullName evidence="4">Right handed beta helix domain-containing protein</fullName>
    </recommendedName>
</protein>
<dbReference type="InterPro" id="IPR011050">
    <property type="entry name" value="Pectin_lyase_fold/virulence"/>
</dbReference>